<gene>
    <name evidence="2" type="primary">jg6502</name>
    <name evidence="2" type="ORF">PAEG_LOCUS27679</name>
</gene>
<reference evidence="2" key="1">
    <citation type="submission" date="2022-03" db="EMBL/GenBank/DDBJ databases">
        <authorList>
            <person name="Lindestad O."/>
        </authorList>
    </citation>
    <scope>NUCLEOTIDE SEQUENCE</scope>
</reference>
<keyword evidence="3" id="KW-1185">Reference proteome</keyword>
<organism evidence="2 3">
    <name type="scientific">Pararge aegeria aegeria</name>
    <dbReference type="NCBI Taxonomy" id="348720"/>
    <lineage>
        <taxon>Eukaryota</taxon>
        <taxon>Metazoa</taxon>
        <taxon>Ecdysozoa</taxon>
        <taxon>Arthropoda</taxon>
        <taxon>Hexapoda</taxon>
        <taxon>Insecta</taxon>
        <taxon>Pterygota</taxon>
        <taxon>Neoptera</taxon>
        <taxon>Endopterygota</taxon>
        <taxon>Lepidoptera</taxon>
        <taxon>Glossata</taxon>
        <taxon>Ditrysia</taxon>
        <taxon>Papilionoidea</taxon>
        <taxon>Nymphalidae</taxon>
        <taxon>Satyrinae</taxon>
        <taxon>Satyrini</taxon>
        <taxon>Parargina</taxon>
        <taxon>Pararge</taxon>
    </lineage>
</organism>
<dbReference type="AlphaFoldDB" id="A0A8S4SRP8"/>
<protein>
    <submittedName>
        <fullName evidence="2">Jg6502 protein</fullName>
    </submittedName>
</protein>
<comment type="caution">
    <text evidence="2">The sequence shown here is derived from an EMBL/GenBank/DDBJ whole genome shotgun (WGS) entry which is preliminary data.</text>
</comment>
<evidence type="ECO:0000313" key="2">
    <source>
        <dbReference type="EMBL" id="CAH2269460.1"/>
    </source>
</evidence>
<keyword evidence="1" id="KW-1133">Transmembrane helix</keyword>
<keyword evidence="1" id="KW-0472">Membrane</keyword>
<dbReference type="Proteomes" id="UP000838756">
    <property type="component" value="Unassembled WGS sequence"/>
</dbReference>
<keyword evidence="1" id="KW-0812">Transmembrane</keyword>
<sequence length="103" mass="12344">MTVDCKLQYPYRYTSRNLACIKFLQTAVRASLVICDAKFRGPWVYSWLWPWQHHFSADRCGYGCSHTIDPPDLKIIFDELKIKFHYRNSFAFLFHFIYISIIL</sequence>
<evidence type="ECO:0000313" key="3">
    <source>
        <dbReference type="Proteomes" id="UP000838756"/>
    </source>
</evidence>
<proteinExistence type="predicted"/>
<accession>A0A8S4SRP8</accession>
<dbReference type="EMBL" id="CAKXAJ010026524">
    <property type="protein sequence ID" value="CAH2269460.1"/>
    <property type="molecule type" value="Genomic_DNA"/>
</dbReference>
<evidence type="ECO:0000256" key="1">
    <source>
        <dbReference type="SAM" id="Phobius"/>
    </source>
</evidence>
<name>A0A8S4SRP8_9NEOP</name>
<feature type="transmembrane region" description="Helical" evidence="1">
    <location>
        <begin position="84"/>
        <end position="102"/>
    </location>
</feature>